<feature type="compositionally biased region" description="Basic residues" evidence="2">
    <location>
        <begin position="96"/>
        <end position="111"/>
    </location>
</feature>
<accession>A0A940MI24</accession>
<dbReference type="Gene3D" id="3.40.50.1000">
    <property type="entry name" value="HAD superfamily/HAD-like"/>
    <property type="match status" value="1"/>
</dbReference>
<keyword evidence="4" id="KW-1185">Reference proteome</keyword>
<name>A0A940MI24_9ACTN</name>
<evidence type="ECO:0000256" key="1">
    <source>
        <dbReference type="ARBA" id="ARBA00022729"/>
    </source>
</evidence>
<comment type="caution">
    <text evidence="3">The sequence shown here is derived from an EMBL/GenBank/DDBJ whole genome shotgun (WGS) entry which is preliminary data.</text>
</comment>
<evidence type="ECO:0000313" key="4">
    <source>
        <dbReference type="Proteomes" id="UP000670475"/>
    </source>
</evidence>
<dbReference type="InterPro" id="IPR036412">
    <property type="entry name" value="HAD-like_sf"/>
</dbReference>
<dbReference type="Proteomes" id="UP000670475">
    <property type="component" value="Unassembled WGS sequence"/>
</dbReference>
<evidence type="ECO:0000313" key="3">
    <source>
        <dbReference type="EMBL" id="MBP0461233.1"/>
    </source>
</evidence>
<keyword evidence="1" id="KW-0732">Signal</keyword>
<sequence length="276" mass="29376">MRKLHQVAAAVGAGVLAAGILYGTGVAGADTGPHGHPGSEPENIGLLVGQIDDYYGAHQTADGTWEASPDSPYAHDLARIEAGAKRDIARATSGHGRGHDRRGHGGHASHKKPAIVLDVDDTALLSFTYERATHYVYNDATWNTFVSKADRPAVYGMPGLVSYAKDHGVAVFFVTGLSESLREPAVLNLKATGYDTPLDRAHLFTKDKANPPAYLGDCATAAAWNCTTVHFKSATREHIEAGGYDIIGNFGDQQSDLTGGHADHAYKLPNPTYFVQ</sequence>
<organism evidence="3 4">
    <name type="scientific">Streptomyces montanisoli</name>
    <dbReference type="NCBI Taxonomy" id="2798581"/>
    <lineage>
        <taxon>Bacteria</taxon>
        <taxon>Bacillati</taxon>
        <taxon>Actinomycetota</taxon>
        <taxon>Actinomycetes</taxon>
        <taxon>Kitasatosporales</taxon>
        <taxon>Streptomycetaceae</taxon>
        <taxon>Streptomyces</taxon>
    </lineage>
</organism>
<dbReference type="EMBL" id="JAGIQL010000169">
    <property type="protein sequence ID" value="MBP0461233.1"/>
    <property type="molecule type" value="Genomic_DNA"/>
</dbReference>
<dbReference type="PANTHER" id="PTHR31284:SF10">
    <property type="entry name" value="ACID PHOSPHATASE-LIKE PROTEIN"/>
    <property type="match status" value="1"/>
</dbReference>
<dbReference type="SUPFAM" id="SSF56784">
    <property type="entry name" value="HAD-like"/>
    <property type="match status" value="1"/>
</dbReference>
<protein>
    <submittedName>
        <fullName evidence="3">Secreted acid phosphatase</fullName>
    </submittedName>
</protein>
<proteinExistence type="predicted"/>
<feature type="region of interest" description="Disordered" evidence="2">
    <location>
        <begin position="91"/>
        <end position="111"/>
    </location>
</feature>
<dbReference type="InterPro" id="IPR023214">
    <property type="entry name" value="HAD_sf"/>
</dbReference>
<reference evidence="3" key="1">
    <citation type="submission" date="2021-03" db="EMBL/GenBank/DDBJ databases">
        <title>Whole genome sequence of Streptomyces bomunensis MMS17-BM035.</title>
        <authorList>
            <person name="Lee J.H."/>
        </authorList>
    </citation>
    <scope>NUCLEOTIDE SEQUENCE</scope>
    <source>
        <strain evidence="3">MMS17-BM035</strain>
    </source>
</reference>
<evidence type="ECO:0000256" key="2">
    <source>
        <dbReference type="SAM" id="MobiDB-lite"/>
    </source>
</evidence>
<gene>
    <name evidence="3" type="ORF">JFN87_27775</name>
</gene>
<dbReference type="InterPro" id="IPR005519">
    <property type="entry name" value="Acid_phosphat_B-like"/>
</dbReference>
<dbReference type="RefSeq" id="WP_209344332.1">
    <property type="nucleotide sequence ID" value="NZ_JAGIQL010000169.1"/>
</dbReference>
<dbReference type="Pfam" id="PF03767">
    <property type="entry name" value="Acid_phosphat_B"/>
    <property type="match status" value="1"/>
</dbReference>
<dbReference type="AlphaFoldDB" id="A0A940MI24"/>
<dbReference type="PANTHER" id="PTHR31284">
    <property type="entry name" value="ACID PHOSPHATASE-LIKE PROTEIN"/>
    <property type="match status" value="1"/>
</dbReference>